<feature type="region of interest" description="Disordered" evidence="1">
    <location>
        <begin position="1"/>
        <end position="41"/>
    </location>
</feature>
<protein>
    <submittedName>
        <fullName evidence="2">Uncharacterized protein</fullName>
    </submittedName>
</protein>
<comment type="caution">
    <text evidence="2">The sequence shown here is derived from an EMBL/GenBank/DDBJ whole genome shotgun (WGS) entry which is preliminary data.</text>
</comment>
<dbReference type="EMBL" id="CAUJNA010002198">
    <property type="protein sequence ID" value="CAJ1391005.1"/>
    <property type="molecule type" value="Genomic_DNA"/>
</dbReference>
<gene>
    <name evidence="2" type="ORF">EVOR1521_LOCUS16278</name>
</gene>
<dbReference type="AlphaFoldDB" id="A0AA36INW3"/>
<evidence type="ECO:0000313" key="2">
    <source>
        <dbReference type="EMBL" id="CAJ1391005.1"/>
    </source>
</evidence>
<name>A0AA36INW3_9DINO</name>
<proteinExistence type="predicted"/>
<evidence type="ECO:0000313" key="3">
    <source>
        <dbReference type="Proteomes" id="UP001178507"/>
    </source>
</evidence>
<reference evidence="2" key="1">
    <citation type="submission" date="2023-08" db="EMBL/GenBank/DDBJ databases">
        <authorList>
            <person name="Chen Y."/>
            <person name="Shah S."/>
            <person name="Dougan E. K."/>
            <person name="Thang M."/>
            <person name="Chan C."/>
        </authorList>
    </citation>
    <scope>NUCLEOTIDE SEQUENCE</scope>
</reference>
<keyword evidence="3" id="KW-1185">Reference proteome</keyword>
<organism evidence="2 3">
    <name type="scientific">Effrenium voratum</name>
    <dbReference type="NCBI Taxonomy" id="2562239"/>
    <lineage>
        <taxon>Eukaryota</taxon>
        <taxon>Sar</taxon>
        <taxon>Alveolata</taxon>
        <taxon>Dinophyceae</taxon>
        <taxon>Suessiales</taxon>
        <taxon>Symbiodiniaceae</taxon>
        <taxon>Effrenium</taxon>
    </lineage>
</organism>
<feature type="non-terminal residue" evidence="2">
    <location>
        <position position="1"/>
    </location>
</feature>
<dbReference type="Proteomes" id="UP001178507">
    <property type="component" value="Unassembled WGS sequence"/>
</dbReference>
<evidence type="ECO:0000256" key="1">
    <source>
        <dbReference type="SAM" id="MobiDB-lite"/>
    </source>
</evidence>
<accession>A0AA36INW3</accession>
<feature type="non-terminal residue" evidence="2">
    <location>
        <position position="68"/>
    </location>
</feature>
<sequence length="68" mass="7088">SCKSPVTGDVGELRAGRRLQGSLQGNDADARQAAEGPVPGRRGLAHEGVLGCFQPRLCSSRGAELRQS</sequence>